<evidence type="ECO:0000256" key="1">
    <source>
        <dbReference type="SAM" id="Phobius"/>
    </source>
</evidence>
<evidence type="ECO:0000313" key="2">
    <source>
        <dbReference type="EMBL" id="ADF50927.1"/>
    </source>
</evidence>
<dbReference type="HOGENOM" id="CLU_3124446_0_0_10"/>
<feature type="transmembrane region" description="Helical" evidence="1">
    <location>
        <begin position="6"/>
        <end position="23"/>
    </location>
</feature>
<proteinExistence type="predicted"/>
<dbReference type="AlphaFoldDB" id="D5BFI3"/>
<evidence type="ECO:0000313" key="3">
    <source>
        <dbReference type="Proteomes" id="UP000001654"/>
    </source>
</evidence>
<reference evidence="2 3" key="1">
    <citation type="journal article" date="2010" name="BMC Genomics">
        <title>The complete genome of Zunongwangia profunda SM-A87 reveals its adaptation to the deep-sea environment and ecological role in sedimentary organic nitrogen degradation.</title>
        <authorList>
            <person name="Qin Q.L."/>
            <person name="Zhang X.Y."/>
            <person name="Wang X.M."/>
            <person name="Liu G.M."/>
            <person name="Chen X.L."/>
            <person name="Xie B.B."/>
            <person name="Dang H.Y."/>
            <person name="Zhou B.C."/>
            <person name="Yu J."/>
            <person name="Zhang Y.Z."/>
        </authorList>
    </citation>
    <scope>NUCLEOTIDE SEQUENCE [LARGE SCALE GENOMIC DNA]</scope>
    <source>
        <strain evidence="3">DSM 18752 / CCTCC AB 206139 / SM-A87</strain>
    </source>
</reference>
<dbReference type="EMBL" id="CP001650">
    <property type="protein sequence ID" value="ADF50927.1"/>
    <property type="molecule type" value="Genomic_DNA"/>
</dbReference>
<organism evidence="2 3">
    <name type="scientific">Zunongwangia profunda (strain DSM 18752 / CCTCC AB 206139 / SM-A87)</name>
    <name type="common">Wangia profunda</name>
    <dbReference type="NCBI Taxonomy" id="655815"/>
    <lineage>
        <taxon>Bacteria</taxon>
        <taxon>Pseudomonadati</taxon>
        <taxon>Bacteroidota</taxon>
        <taxon>Flavobacteriia</taxon>
        <taxon>Flavobacteriales</taxon>
        <taxon>Flavobacteriaceae</taxon>
        <taxon>Zunongwangia</taxon>
    </lineage>
</organism>
<keyword evidence="1" id="KW-0472">Membrane</keyword>
<sequence>MSDSLLVKFIFFAFTAVIIAFALTKITNKFLPVDKDYISQEQEDGVVDGE</sequence>
<accession>D5BFI3</accession>
<dbReference type="Proteomes" id="UP000001654">
    <property type="component" value="Chromosome"/>
</dbReference>
<name>D5BFI3_ZUNPS</name>
<keyword evidence="1" id="KW-1133">Transmembrane helix</keyword>
<keyword evidence="3" id="KW-1185">Reference proteome</keyword>
<dbReference type="KEGG" id="zpr:ZPR_0570"/>
<protein>
    <submittedName>
        <fullName evidence="2">Uncharacterized protein</fullName>
    </submittedName>
</protein>
<gene>
    <name evidence="2" type="ordered locus">ZPR_0570</name>
</gene>
<keyword evidence="1" id="KW-0812">Transmembrane</keyword>